<dbReference type="GO" id="GO:0004674">
    <property type="term" value="F:protein serine/threonine kinase activity"/>
    <property type="evidence" value="ECO:0007669"/>
    <property type="project" value="TreeGrafter"/>
</dbReference>
<dbReference type="PANTHER" id="PTHR27005">
    <property type="entry name" value="WALL-ASSOCIATED RECEPTOR KINASE-LIKE 21"/>
    <property type="match status" value="1"/>
</dbReference>
<reference evidence="4" key="2">
    <citation type="submission" date="2023-06" db="EMBL/GenBank/DDBJ databases">
        <authorList>
            <person name="Ma L."/>
            <person name="Liu K.-W."/>
            <person name="Li Z."/>
            <person name="Hsiao Y.-Y."/>
            <person name="Qi Y."/>
            <person name="Fu T."/>
            <person name="Tang G."/>
            <person name="Zhang D."/>
            <person name="Sun W.-H."/>
            <person name="Liu D.-K."/>
            <person name="Li Y."/>
            <person name="Chen G.-Z."/>
            <person name="Liu X.-D."/>
            <person name="Liao X.-Y."/>
            <person name="Jiang Y.-T."/>
            <person name="Yu X."/>
            <person name="Hao Y."/>
            <person name="Huang J."/>
            <person name="Zhao X.-W."/>
            <person name="Ke S."/>
            <person name="Chen Y.-Y."/>
            <person name="Wu W.-L."/>
            <person name="Hsu J.-L."/>
            <person name="Lin Y.-F."/>
            <person name="Huang M.-D."/>
            <person name="Li C.-Y."/>
            <person name="Huang L."/>
            <person name="Wang Z.-W."/>
            <person name="Zhao X."/>
            <person name="Zhong W.-Y."/>
            <person name="Peng D.-H."/>
            <person name="Ahmad S."/>
            <person name="Lan S."/>
            <person name="Zhang J.-S."/>
            <person name="Tsai W.-C."/>
            <person name="Van De Peer Y."/>
            <person name="Liu Z.-J."/>
        </authorList>
    </citation>
    <scope>NUCLEOTIDE SEQUENCE</scope>
    <source>
        <strain evidence="4">CP</strain>
        <tissue evidence="4">Leaves</tissue>
    </source>
</reference>
<evidence type="ECO:0000256" key="2">
    <source>
        <dbReference type="ARBA" id="ARBA00022840"/>
    </source>
</evidence>
<dbReference type="Proteomes" id="UP001180020">
    <property type="component" value="Unassembled WGS sequence"/>
</dbReference>
<feature type="domain" description="Protein kinase" evidence="3">
    <location>
        <begin position="58"/>
        <end position="356"/>
    </location>
</feature>
<keyword evidence="5" id="KW-1185">Reference proteome</keyword>
<keyword evidence="4" id="KW-0808">Transferase</keyword>
<keyword evidence="1" id="KW-0547">Nucleotide-binding</keyword>
<dbReference type="InterPro" id="IPR000719">
    <property type="entry name" value="Prot_kinase_dom"/>
</dbReference>
<dbReference type="Pfam" id="PF00069">
    <property type="entry name" value="Pkinase"/>
    <property type="match status" value="1"/>
</dbReference>
<gene>
    <name evidence="4" type="primary">WAK4</name>
    <name evidence="4" type="ORF">QJS10_CPB22g01387</name>
</gene>
<dbReference type="GO" id="GO:0005524">
    <property type="term" value="F:ATP binding"/>
    <property type="evidence" value="ECO:0007669"/>
    <property type="project" value="UniProtKB-KW"/>
</dbReference>
<comment type="caution">
    <text evidence="4">The sequence shown here is derived from an EMBL/GenBank/DDBJ whole genome shotgun (WGS) entry which is preliminary data.</text>
</comment>
<evidence type="ECO:0000256" key="1">
    <source>
        <dbReference type="ARBA" id="ARBA00022741"/>
    </source>
</evidence>
<keyword evidence="4" id="KW-0418">Kinase</keyword>
<evidence type="ECO:0000259" key="3">
    <source>
        <dbReference type="PROSITE" id="PS50011"/>
    </source>
</evidence>
<dbReference type="GO" id="GO:0007166">
    <property type="term" value="P:cell surface receptor signaling pathway"/>
    <property type="evidence" value="ECO:0007669"/>
    <property type="project" value="InterPro"/>
</dbReference>
<dbReference type="InterPro" id="IPR011009">
    <property type="entry name" value="Kinase-like_dom_sf"/>
</dbReference>
<evidence type="ECO:0000313" key="5">
    <source>
        <dbReference type="Proteomes" id="UP001180020"/>
    </source>
</evidence>
<name>A0AAV9BZG6_ACOCL</name>
<dbReference type="GO" id="GO:0005886">
    <property type="term" value="C:plasma membrane"/>
    <property type="evidence" value="ECO:0007669"/>
    <property type="project" value="TreeGrafter"/>
</dbReference>
<organism evidence="4 5">
    <name type="scientific">Acorus calamus</name>
    <name type="common">Sweet flag</name>
    <dbReference type="NCBI Taxonomy" id="4465"/>
    <lineage>
        <taxon>Eukaryota</taxon>
        <taxon>Viridiplantae</taxon>
        <taxon>Streptophyta</taxon>
        <taxon>Embryophyta</taxon>
        <taxon>Tracheophyta</taxon>
        <taxon>Spermatophyta</taxon>
        <taxon>Magnoliopsida</taxon>
        <taxon>Liliopsida</taxon>
        <taxon>Acoraceae</taxon>
        <taxon>Acorus</taxon>
    </lineage>
</organism>
<dbReference type="SUPFAM" id="SSF56112">
    <property type="entry name" value="Protein kinase-like (PK-like)"/>
    <property type="match status" value="1"/>
</dbReference>
<dbReference type="Gene3D" id="3.30.200.20">
    <property type="entry name" value="Phosphorylase Kinase, domain 1"/>
    <property type="match status" value="1"/>
</dbReference>
<dbReference type="EMBL" id="JAUJYO010000022">
    <property type="protein sequence ID" value="KAK1281497.1"/>
    <property type="molecule type" value="Genomic_DNA"/>
</dbReference>
<keyword evidence="2" id="KW-0067">ATP-binding</keyword>
<proteinExistence type="predicted"/>
<dbReference type="PANTHER" id="PTHR27005:SF466">
    <property type="entry name" value="NON-FUNCTIONAL PSEUDOKINASE ZED1-LIKE"/>
    <property type="match status" value="1"/>
</dbReference>
<reference evidence="4" key="1">
    <citation type="journal article" date="2023" name="Nat. Commun.">
        <title>Diploid and tetraploid genomes of Acorus and the evolution of monocots.</title>
        <authorList>
            <person name="Ma L."/>
            <person name="Liu K.W."/>
            <person name="Li Z."/>
            <person name="Hsiao Y.Y."/>
            <person name="Qi Y."/>
            <person name="Fu T."/>
            <person name="Tang G.D."/>
            <person name="Zhang D."/>
            <person name="Sun W.H."/>
            <person name="Liu D.K."/>
            <person name="Li Y."/>
            <person name="Chen G.Z."/>
            <person name="Liu X.D."/>
            <person name="Liao X.Y."/>
            <person name="Jiang Y.T."/>
            <person name="Yu X."/>
            <person name="Hao Y."/>
            <person name="Huang J."/>
            <person name="Zhao X.W."/>
            <person name="Ke S."/>
            <person name="Chen Y.Y."/>
            <person name="Wu W.L."/>
            <person name="Hsu J.L."/>
            <person name="Lin Y.F."/>
            <person name="Huang M.D."/>
            <person name="Li C.Y."/>
            <person name="Huang L."/>
            <person name="Wang Z.W."/>
            <person name="Zhao X."/>
            <person name="Zhong W.Y."/>
            <person name="Peng D.H."/>
            <person name="Ahmad S."/>
            <person name="Lan S."/>
            <person name="Zhang J.S."/>
            <person name="Tsai W.C."/>
            <person name="Van de Peer Y."/>
            <person name="Liu Z.J."/>
        </authorList>
    </citation>
    <scope>NUCLEOTIDE SEQUENCE</scope>
    <source>
        <strain evidence="4">CP</strain>
    </source>
</reference>
<dbReference type="PROSITE" id="PS50011">
    <property type="entry name" value="PROTEIN_KINASE_DOM"/>
    <property type="match status" value="1"/>
</dbReference>
<dbReference type="Gene3D" id="1.10.510.10">
    <property type="entry name" value="Transferase(Phosphotransferase) domain 1"/>
    <property type="match status" value="1"/>
</dbReference>
<accession>A0AAV9BZG6</accession>
<dbReference type="InterPro" id="IPR045274">
    <property type="entry name" value="WAK-like"/>
</dbReference>
<keyword evidence="4" id="KW-0675">Receptor</keyword>
<protein>
    <submittedName>
        <fullName evidence="4">Wall-associated receptor kinase 4</fullName>
    </submittedName>
</protein>
<evidence type="ECO:0000313" key="4">
    <source>
        <dbReference type="EMBL" id="KAK1281497.1"/>
    </source>
</evidence>
<dbReference type="AlphaFoldDB" id="A0AAV9BZG6"/>
<sequence>MYQKKKKNFVSHTIVYTIRLVFLPIHSMDCLRRRVRSFLSNTKKAAAREDQNGEARLLAQLKRFGRESNPIMIFTLRDILLMTNNFSDTNLVDDSTASLYKGSTLGGCPVVVRKPNSDRYCDTQEWLMNSIVVHSNMNHKNIVKLIGCCLETQLPIPVYNFTFNGTLRDRMHHPKKMSWKNRLRIAIEIADGLNYMHNGAPLPIIHRDIHPQNVILDETGTAKIIDHGFSVPVPLGETFVADIVVGTSGYGDPEYIDTGQVAKKSDVYSFGVSLLHLLTGKHAMFRSSDGKVHKYLVDWFLLNVECGHLLEVVDVCIREEGSSEQFQAFAEIALRCTRGKGERPAMKEVVLELRRIKRL</sequence>